<evidence type="ECO:0000313" key="4">
    <source>
        <dbReference type="Proteomes" id="UP000663908"/>
    </source>
</evidence>
<reference evidence="3 4" key="1">
    <citation type="submission" date="2021-03" db="EMBL/GenBank/DDBJ databases">
        <title>Complete genome sequence of Streptomyces cyanogenus S136, producer of anticancer angucycline landomycin A.</title>
        <authorList>
            <person name="Hrab P."/>
            <person name="Ruckert C."/>
            <person name="Busche T."/>
            <person name="Ostash I."/>
            <person name="Kalinowski J."/>
            <person name="Fedorenko V."/>
            <person name="Yushchuk O."/>
            <person name="Ostash B."/>
        </authorList>
    </citation>
    <scope>NUCLEOTIDE SEQUENCE [LARGE SCALE GENOMIC DNA]</scope>
    <source>
        <strain evidence="3 4">S136</strain>
    </source>
</reference>
<dbReference type="EMBL" id="CP071839">
    <property type="protein sequence ID" value="QTD99858.1"/>
    <property type="molecule type" value="Genomic_DNA"/>
</dbReference>
<protein>
    <recommendedName>
        <fullName evidence="2">Polymerase nucleotidyl transferase domain-containing protein</fullName>
    </recommendedName>
</protein>
<sequence>MFTHRHPIREASPVHRDGQSANGRTISPERLAEIEEITDSVTRWAAEHHDIVGVLLVGSCARNAARPDSDIDLVLLTTDESRYADGVWADGLALGTLIRTQAWGAVVERRFATTSGLEVELNFAGLSWASTDPVDPGTEHVVVDGARILHDPAGVLSSLLQTCQTTSAQPPASTPSWPCCGHGATAPAFAGCRGIRVPHHTFCLAHMADADRTTHLAGLAPGVDVDYRGTPFTEPLLRNLLRALHDPATGKPRFGNARFDGATFSGVAGFDGATFSGIAGFAGAQFMDHAEFSLVIFAGPAGFARAGFRGPAGFSGTTFKGVGGFTGATFSTLAGFAGATFSGPAEFDEVAFTGAARFGRVSFTGPAGFVGARFLGPAEFDRAAFTGAAKFDRATFTGPAGFCQVEFSSDVRFGDATFALDAAFREANFPSPSTLGPMTCAGRVDLSDSAFGAPAILEIAAAEVQCVRTRWDSTATLRLRYASVNLSQAVLAAPVALTTSPRLTATRHIAEETLLGDREPSVKVTSVQGVDAAHLVLTDTDLSDCLFIGAFHLDQLRLEGSTTFAPVPTGTHLRHHFWPYRWTQRRCLAEEHHWRAHTAGQSATLPAQSPSPHQWRTAPHDHAHTPAPQHVVPVYRQLRKAFEDNKNEPGAADFYYGEMEMRRHDRNTPRAERGLLFAYWLLSGYGLRASRALSWLLAAMTTTVLLLMLWGLPDQTPTPATTGTLAHGRLTLRTTTSDPALTRPWQKRLTADRAEQATRVVLNSVIFRTSDQNLTTAGTYIEMASRLLEPILLALAALAARGRIKR</sequence>
<feature type="region of interest" description="Disordered" evidence="1">
    <location>
        <begin position="598"/>
        <end position="627"/>
    </location>
</feature>
<dbReference type="Pfam" id="PF01909">
    <property type="entry name" value="NTP_transf_2"/>
    <property type="match status" value="1"/>
</dbReference>
<evidence type="ECO:0000256" key="1">
    <source>
        <dbReference type="SAM" id="MobiDB-lite"/>
    </source>
</evidence>
<dbReference type="InterPro" id="IPR043519">
    <property type="entry name" value="NT_sf"/>
</dbReference>
<keyword evidence="4" id="KW-1185">Reference proteome</keyword>
<evidence type="ECO:0000313" key="3">
    <source>
        <dbReference type="EMBL" id="QTD99858.1"/>
    </source>
</evidence>
<evidence type="ECO:0000259" key="2">
    <source>
        <dbReference type="Pfam" id="PF01909"/>
    </source>
</evidence>
<accession>A0ABX7TWI4</accession>
<feature type="domain" description="Polymerase nucleotidyl transferase" evidence="2">
    <location>
        <begin position="50"/>
        <end position="81"/>
    </location>
</feature>
<dbReference type="Pfam" id="PF13576">
    <property type="entry name" value="Pentapeptide_3"/>
    <property type="match status" value="2"/>
</dbReference>
<feature type="region of interest" description="Disordered" evidence="1">
    <location>
        <begin position="1"/>
        <end position="26"/>
    </location>
</feature>
<dbReference type="Gene3D" id="3.30.460.10">
    <property type="entry name" value="Beta Polymerase, domain 2"/>
    <property type="match status" value="1"/>
</dbReference>
<dbReference type="SUPFAM" id="SSF81301">
    <property type="entry name" value="Nucleotidyltransferase"/>
    <property type="match status" value="1"/>
</dbReference>
<proteinExistence type="predicted"/>
<dbReference type="InterPro" id="IPR002934">
    <property type="entry name" value="Polymerase_NTP_transf_dom"/>
</dbReference>
<dbReference type="Proteomes" id="UP000663908">
    <property type="component" value="Chromosome"/>
</dbReference>
<feature type="compositionally biased region" description="Polar residues" evidence="1">
    <location>
        <begin position="599"/>
        <end position="614"/>
    </location>
</feature>
<gene>
    <name evidence="3" type="ORF">S1361_21150</name>
</gene>
<name>A0ABX7TWI4_STRCY</name>
<feature type="compositionally biased region" description="Basic and acidic residues" evidence="1">
    <location>
        <begin position="8"/>
        <end position="18"/>
    </location>
</feature>
<organism evidence="3 4">
    <name type="scientific">Streptomyces cyanogenus</name>
    <dbReference type="NCBI Taxonomy" id="80860"/>
    <lineage>
        <taxon>Bacteria</taxon>
        <taxon>Bacillati</taxon>
        <taxon>Actinomycetota</taxon>
        <taxon>Actinomycetes</taxon>
        <taxon>Kitasatosporales</taxon>
        <taxon>Streptomycetaceae</taxon>
        <taxon>Streptomyces</taxon>
    </lineage>
</organism>
<dbReference type="InterPro" id="IPR001646">
    <property type="entry name" value="5peptide_repeat"/>
</dbReference>
<dbReference type="RefSeq" id="WP_341829342.1">
    <property type="nucleotide sequence ID" value="NZ_CP071839.1"/>
</dbReference>
<dbReference type="CDD" id="cd05403">
    <property type="entry name" value="NT_KNTase_like"/>
    <property type="match status" value="1"/>
</dbReference>
<dbReference type="Gene3D" id="2.160.20.80">
    <property type="entry name" value="E3 ubiquitin-protein ligase SopA"/>
    <property type="match status" value="1"/>
</dbReference>